<feature type="transmembrane region" description="Helical" evidence="1">
    <location>
        <begin position="39"/>
        <end position="55"/>
    </location>
</feature>
<feature type="transmembrane region" description="Helical" evidence="1">
    <location>
        <begin position="177"/>
        <end position="197"/>
    </location>
</feature>
<feature type="transmembrane region" description="Helical" evidence="1">
    <location>
        <begin position="145"/>
        <end position="165"/>
    </location>
</feature>
<dbReference type="GO" id="GO:1902201">
    <property type="term" value="P:negative regulation of bacterial-type flagellum-dependent cell motility"/>
    <property type="evidence" value="ECO:0007669"/>
    <property type="project" value="TreeGrafter"/>
</dbReference>
<dbReference type="PANTHER" id="PTHR45138">
    <property type="entry name" value="REGULATORY COMPONENTS OF SENSORY TRANSDUCTION SYSTEM"/>
    <property type="match status" value="1"/>
</dbReference>
<evidence type="ECO:0000259" key="2">
    <source>
        <dbReference type="PROSITE" id="PS50887"/>
    </source>
</evidence>
<dbReference type="CDD" id="cd01949">
    <property type="entry name" value="GGDEF"/>
    <property type="match status" value="1"/>
</dbReference>
<dbReference type="GO" id="GO:0052621">
    <property type="term" value="F:diguanylate cyclase activity"/>
    <property type="evidence" value="ECO:0007669"/>
    <property type="project" value="TreeGrafter"/>
</dbReference>
<feature type="transmembrane region" description="Helical" evidence="1">
    <location>
        <begin position="209"/>
        <end position="229"/>
    </location>
</feature>
<dbReference type="FunFam" id="3.30.70.270:FF:000001">
    <property type="entry name" value="Diguanylate cyclase domain protein"/>
    <property type="match status" value="1"/>
</dbReference>
<dbReference type="InterPro" id="IPR035965">
    <property type="entry name" value="PAS-like_dom_sf"/>
</dbReference>
<dbReference type="GO" id="GO:0043709">
    <property type="term" value="P:cell adhesion involved in single-species biofilm formation"/>
    <property type="evidence" value="ECO:0007669"/>
    <property type="project" value="TreeGrafter"/>
</dbReference>
<dbReference type="GO" id="GO:0005886">
    <property type="term" value="C:plasma membrane"/>
    <property type="evidence" value="ECO:0007669"/>
    <property type="project" value="TreeGrafter"/>
</dbReference>
<name>A0A318TXV3_9BACL</name>
<dbReference type="InterPro" id="IPR000014">
    <property type="entry name" value="PAS"/>
</dbReference>
<dbReference type="SMART" id="SM00267">
    <property type="entry name" value="GGDEF"/>
    <property type="match status" value="1"/>
</dbReference>
<evidence type="ECO:0000256" key="1">
    <source>
        <dbReference type="SAM" id="Phobius"/>
    </source>
</evidence>
<dbReference type="SUPFAM" id="SSF55073">
    <property type="entry name" value="Nucleotide cyclase"/>
    <property type="match status" value="1"/>
</dbReference>
<keyword evidence="1" id="KW-1133">Transmembrane helix</keyword>
<dbReference type="Proteomes" id="UP000247416">
    <property type="component" value="Unassembled WGS sequence"/>
</dbReference>
<feature type="domain" description="GGDEF" evidence="2">
    <location>
        <begin position="381"/>
        <end position="518"/>
    </location>
</feature>
<dbReference type="Pfam" id="PF00990">
    <property type="entry name" value="GGDEF"/>
    <property type="match status" value="1"/>
</dbReference>
<dbReference type="Gene3D" id="3.30.70.270">
    <property type="match status" value="1"/>
</dbReference>
<dbReference type="PROSITE" id="PS50887">
    <property type="entry name" value="GGDEF"/>
    <property type="match status" value="1"/>
</dbReference>
<dbReference type="InterPro" id="IPR029787">
    <property type="entry name" value="Nucleotide_cyclase"/>
</dbReference>
<keyword evidence="4" id="KW-1185">Reference proteome</keyword>
<dbReference type="NCBIfam" id="TIGR00254">
    <property type="entry name" value="GGDEF"/>
    <property type="match status" value="1"/>
</dbReference>
<comment type="caution">
    <text evidence="3">The sequence shown here is derived from an EMBL/GenBank/DDBJ whole genome shotgun (WGS) entry which is preliminary data.</text>
</comment>
<dbReference type="InterPro" id="IPR043128">
    <property type="entry name" value="Rev_trsase/Diguanyl_cyclase"/>
</dbReference>
<accession>A0A318TXV3</accession>
<dbReference type="InterPro" id="IPR000160">
    <property type="entry name" value="GGDEF_dom"/>
</dbReference>
<dbReference type="EMBL" id="QJTJ01000007">
    <property type="protein sequence ID" value="PYF06875.1"/>
    <property type="molecule type" value="Genomic_DNA"/>
</dbReference>
<keyword evidence="1" id="KW-0472">Membrane</keyword>
<dbReference type="InterPro" id="IPR050469">
    <property type="entry name" value="Diguanylate_Cyclase"/>
</dbReference>
<feature type="transmembrane region" description="Helical" evidence="1">
    <location>
        <begin position="100"/>
        <end position="116"/>
    </location>
</feature>
<dbReference type="PANTHER" id="PTHR45138:SF9">
    <property type="entry name" value="DIGUANYLATE CYCLASE DGCM-RELATED"/>
    <property type="match status" value="1"/>
</dbReference>
<dbReference type="Pfam" id="PF16927">
    <property type="entry name" value="HisKA_7TM"/>
    <property type="match status" value="1"/>
</dbReference>
<dbReference type="AlphaFoldDB" id="A0A318TXV3"/>
<dbReference type="SUPFAM" id="SSF55785">
    <property type="entry name" value="PYP-like sensor domain (PAS domain)"/>
    <property type="match status" value="1"/>
</dbReference>
<dbReference type="OrthoDB" id="9759607at2"/>
<keyword evidence="1" id="KW-0812">Transmembrane</keyword>
<dbReference type="Gene3D" id="3.30.450.20">
    <property type="entry name" value="PAS domain"/>
    <property type="match status" value="1"/>
</dbReference>
<protein>
    <submittedName>
        <fullName evidence="3">Diguanylate cyclase (GGDEF)-like protein</fullName>
    </submittedName>
</protein>
<dbReference type="Pfam" id="PF13188">
    <property type="entry name" value="PAS_8"/>
    <property type="match status" value="1"/>
</dbReference>
<dbReference type="InterPro" id="IPR031621">
    <property type="entry name" value="HisKA_7TM"/>
</dbReference>
<evidence type="ECO:0000313" key="4">
    <source>
        <dbReference type="Proteomes" id="UP000247416"/>
    </source>
</evidence>
<gene>
    <name evidence="3" type="ORF">BJ095_107110</name>
</gene>
<reference evidence="3 4" key="1">
    <citation type="submission" date="2018-06" db="EMBL/GenBank/DDBJ databases">
        <title>Genomic Encyclopedia of Archaeal and Bacterial Type Strains, Phase II (KMG-II): from individual species to whole genera.</title>
        <authorList>
            <person name="Goeker M."/>
        </authorList>
    </citation>
    <scope>NUCLEOTIDE SEQUENCE [LARGE SCALE GENOMIC DNA]</scope>
    <source>
        <strain evidence="3 4">KACC 16626</strain>
    </source>
</reference>
<organism evidence="3 4">
    <name type="scientific">Ureibacillus chungkukjangi</name>
    <dbReference type="NCBI Taxonomy" id="1202712"/>
    <lineage>
        <taxon>Bacteria</taxon>
        <taxon>Bacillati</taxon>
        <taxon>Bacillota</taxon>
        <taxon>Bacilli</taxon>
        <taxon>Bacillales</taxon>
        <taxon>Caryophanaceae</taxon>
        <taxon>Ureibacillus</taxon>
    </lineage>
</organism>
<evidence type="ECO:0000313" key="3">
    <source>
        <dbReference type="EMBL" id="PYF06875.1"/>
    </source>
</evidence>
<sequence>MVDELYFYRLLIILAGVLSLFFSIFSYFKLKNAPGARHYTIVTLLSAIFTFSYAFELTSTTLKEIRFWLGIEYIVMPFIPGFILLMCFEYVGIKLRQRHVFLLFGVPLITTFMHHTNELHHLYYVTVGLLVEAPFPIIDLEYGPFFYLHSIYLFLCLSISIIVLLLQLKKSLLQFRIQLLTMVAGLFVPILANSFYLNNLSPYGIDLGPVSMSVSFILHGIALFTFKMFNVVPMARERVFDNMHEGVIVLDQNDRIVDFNRAILRIIPSFNSFSIGKGIQLALAQEHVRLAELISRGKECEYERIDGNKSEHYQVRFSQVVNRKGTAISNIITFVNITETVEMQKQLRILANYDGLTKVCNRRFFMEQSVNILESIIKKEKNASLIMFDIDHFKMINDTYGHEAGDIVLSEIANLVKFSIRPEDSIGRYGGEEFIILLPALDSKDAMELANTIRTSITETLIRIDNNNIRVTASFGISPILITPVEQGEVFKEALRNADHALYEAKRSGRNNVQVFKEEIPTA</sequence>
<proteinExistence type="predicted"/>
<dbReference type="RefSeq" id="WP_107934390.1">
    <property type="nucleotide sequence ID" value="NZ_PYWJ01000009.1"/>
</dbReference>
<feature type="transmembrane region" description="Helical" evidence="1">
    <location>
        <begin position="67"/>
        <end position="88"/>
    </location>
</feature>
<feature type="transmembrane region" description="Helical" evidence="1">
    <location>
        <begin position="6"/>
        <end position="27"/>
    </location>
</feature>